<dbReference type="RefSeq" id="WP_382168169.1">
    <property type="nucleotide sequence ID" value="NZ_JBHTBR010000005.1"/>
</dbReference>
<dbReference type="Pfam" id="PF02894">
    <property type="entry name" value="GFO_IDH_MocA_C"/>
    <property type="match status" value="1"/>
</dbReference>
<dbReference type="Proteomes" id="UP001596492">
    <property type="component" value="Unassembled WGS sequence"/>
</dbReference>
<keyword evidence="4" id="KW-1185">Reference proteome</keyword>
<gene>
    <name evidence="3" type="ORF">ACFQS8_13320</name>
</gene>
<organism evidence="3 4">
    <name type="scientific">Hirschia litorea</name>
    <dbReference type="NCBI Taxonomy" id="1199156"/>
    <lineage>
        <taxon>Bacteria</taxon>
        <taxon>Pseudomonadati</taxon>
        <taxon>Pseudomonadota</taxon>
        <taxon>Alphaproteobacteria</taxon>
        <taxon>Hyphomonadales</taxon>
        <taxon>Hyphomonadaceae</taxon>
        <taxon>Hirschia</taxon>
    </lineage>
</organism>
<evidence type="ECO:0000313" key="4">
    <source>
        <dbReference type="Proteomes" id="UP001596492"/>
    </source>
</evidence>
<dbReference type="InterPro" id="IPR004104">
    <property type="entry name" value="Gfo/Idh/MocA-like_OxRdtase_C"/>
</dbReference>
<evidence type="ECO:0000259" key="1">
    <source>
        <dbReference type="Pfam" id="PF01408"/>
    </source>
</evidence>
<dbReference type="PANTHER" id="PTHR43593:SF1">
    <property type="entry name" value="INOSITOL 2-DEHYDROGENASE"/>
    <property type="match status" value="1"/>
</dbReference>
<name>A0ABW2IP98_9PROT</name>
<evidence type="ECO:0000259" key="2">
    <source>
        <dbReference type="Pfam" id="PF02894"/>
    </source>
</evidence>
<feature type="domain" description="Gfo/Idh/MocA-like oxidoreductase N-terminal" evidence="1">
    <location>
        <begin position="4"/>
        <end position="121"/>
    </location>
</feature>
<dbReference type="InterPro" id="IPR036291">
    <property type="entry name" value="NAD(P)-bd_dom_sf"/>
</dbReference>
<evidence type="ECO:0000313" key="3">
    <source>
        <dbReference type="EMBL" id="MFC7292605.1"/>
    </source>
</evidence>
<dbReference type="SUPFAM" id="SSF51735">
    <property type="entry name" value="NAD(P)-binding Rossmann-fold domains"/>
    <property type="match status" value="1"/>
</dbReference>
<dbReference type="PANTHER" id="PTHR43593">
    <property type="match status" value="1"/>
</dbReference>
<proteinExistence type="predicted"/>
<dbReference type="InterPro" id="IPR050424">
    <property type="entry name" value="Gfo-Idh-MocA_inositol_DH"/>
</dbReference>
<protein>
    <submittedName>
        <fullName evidence="3">Gfo/Idh/MocA family protein</fullName>
    </submittedName>
</protein>
<reference evidence="4" key="1">
    <citation type="journal article" date="2019" name="Int. J. Syst. Evol. Microbiol.">
        <title>The Global Catalogue of Microorganisms (GCM) 10K type strain sequencing project: providing services to taxonomists for standard genome sequencing and annotation.</title>
        <authorList>
            <consortium name="The Broad Institute Genomics Platform"/>
            <consortium name="The Broad Institute Genome Sequencing Center for Infectious Disease"/>
            <person name="Wu L."/>
            <person name="Ma J."/>
        </authorList>
    </citation>
    <scope>NUCLEOTIDE SEQUENCE [LARGE SCALE GENOMIC DNA]</scope>
    <source>
        <strain evidence="4">CCUG 51308</strain>
    </source>
</reference>
<dbReference type="Pfam" id="PF01408">
    <property type="entry name" value="GFO_IDH_MocA"/>
    <property type="match status" value="1"/>
</dbReference>
<feature type="domain" description="Gfo/Idh/MocA-like oxidoreductase C-terminal" evidence="2">
    <location>
        <begin position="143"/>
        <end position="361"/>
    </location>
</feature>
<comment type="caution">
    <text evidence="3">The sequence shown here is derived from an EMBL/GenBank/DDBJ whole genome shotgun (WGS) entry which is preliminary data.</text>
</comment>
<dbReference type="SUPFAM" id="SSF55347">
    <property type="entry name" value="Glyceraldehyde-3-phosphate dehydrogenase-like, C-terminal domain"/>
    <property type="match status" value="1"/>
</dbReference>
<dbReference type="Gene3D" id="3.30.360.10">
    <property type="entry name" value="Dihydrodipicolinate Reductase, domain 2"/>
    <property type="match status" value="1"/>
</dbReference>
<sequence>MTKNYGLIGCGMMGMEHVRNIGVLDGAQITAVYDPVDDLAQQASVAAGGAYIAASIDELITRPELDAIVIVSPNFCHVEQLEQIAATRDIPILCEKPLYTKPDDAARIEKLKQTYKSPIWVAMEYRYMPPIAALIEQADTATGGVEMLTIREHRFAFLPKIGDWNRFNANTGGTLVEKCCHFFDLMRLIMKSEPVRVMASAGQIANHLDEKYDGKTPDIWDGGYVIFDFANGKRAMLELCMFADGTMWNEEISAVGAKGKIECRLPGPNRFWPEELGVPPAPQLTLSPRSPKNPQTKDIPIDHSLLMIGDHHGSTFYQHQRFLEVVKGVGTPEVSISDGAKAVAMGLAAQLSATEHRVVEL</sequence>
<dbReference type="EMBL" id="JBHTBR010000005">
    <property type="protein sequence ID" value="MFC7292605.1"/>
    <property type="molecule type" value="Genomic_DNA"/>
</dbReference>
<dbReference type="Gene3D" id="3.40.50.720">
    <property type="entry name" value="NAD(P)-binding Rossmann-like Domain"/>
    <property type="match status" value="1"/>
</dbReference>
<accession>A0ABW2IP98</accession>
<dbReference type="InterPro" id="IPR000683">
    <property type="entry name" value="Gfo/Idh/MocA-like_OxRdtase_N"/>
</dbReference>